<keyword evidence="1" id="KW-0472">Membrane</keyword>
<dbReference type="InterPro" id="IPR014807">
    <property type="entry name" value="Coa1"/>
</dbReference>
<evidence type="ECO:0000256" key="1">
    <source>
        <dbReference type="SAM" id="Phobius"/>
    </source>
</evidence>
<reference evidence="2 3" key="1">
    <citation type="submission" date="2019-04" db="EMBL/GenBank/DDBJ databases">
        <title>Chromosome genome assembly for Takifugu flavidus.</title>
        <authorList>
            <person name="Xiao S."/>
        </authorList>
    </citation>
    <scope>NUCLEOTIDE SEQUENCE [LARGE SCALE GENOMIC DNA]</scope>
    <source>
        <strain evidence="2">HTHZ2018</strain>
        <tissue evidence="2">Muscle</tissue>
    </source>
</reference>
<sequence>MRIPTSKLQHLAIFTTVLTGGGIGTMYYLMQKQFSKADFYKLALQKLEACPVAMEWLGCPPLKVHNIHLNDRTNRIDGQTAQTLLLMASWVEREEKEEDRWRLKQAVLKIREGATINLLDPPAAVAQVQETDAQKELDKGYWS</sequence>
<gene>
    <name evidence="2" type="ORF">D4764_15G0007970</name>
</gene>
<dbReference type="Pfam" id="PF08695">
    <property type="entry name" value="Coa1"/>
    <property type="match status" value="1"/>
</dbReference>
<dbReference type="Proteomes" id="UP000324091">
    <property type="component" value="Chromosome 15"/>
</dbReference>
<evidence type="ECO:0008006" key="4">
    <source>
        <dbReference type="Google" id="ProtNLM"/>
    </source>
</evidence>
<accession>A0A5C6P1I1</accession>
<feature type="transmembrane region" description="Helical" evidence="1">
    <location>
        <begin position="12"/>
        <end position="30"/>
    </location>
</feature>
<keyword evidence="1" id="KW-0812">Transmembrane</keyword>
<keyword evidence="3" id="KW-1185">Reference proteome</keyword>
<evidence type="ECO:0000313" key="3">
    <source>
        <dbReference type="Proteomes" id="UP000324091"/>
    </source>
</evidence>
<evidence type="ECO:0000313" key="2">
    <source>
        <dbReference type="EMBL" id="TWW73403.1"/>
    </source>
</evidence>
<protein>
    <recommendedName>
        <fullName evidence="4">Cytochrome c oxidase assembly factor 1-like protein</fullName>
    </recommendedName>
</protein>
<dbReference type="AlphaFoldDB" id="A0A5C6P1I1"/>
<name>A0A5C6P1I1_9TELE</name>
<proteinExistence type="predicted"/>
<keyword evidence="1" id="KW-1133">Transmembrane helix</keyword>
<comment type="caution">
    <text evidence="2">The sequence shown here is derived from an EMBL/GenBank/DDBJ whole genome shotgun (WGS) entry which is preliminary data.</text>
</comment>
<dbReference type="GO" id="GO:0032981">
    <property type="term" value="P:mitochondrial respiratory chain complex I assembly"/>
    <property type="evidence" value="ECO:0007669"/>
    <property type="project" value="TreeGrafter"/>
</dbReference>
<organism evidence="2 3">
    <name type="scientific">Takifugu flavidus</name>
    <name type="common">sansaifugu</name>
    <dbReference type="NCBI Taxonomy" id="433684"/>
    <lineage>
        <taxon>Eukaryota</taxon>
        <taxon>Metazoa</taxon>
        <taxon>Chordata</taxon>
        <taxon>Craniata</taxon>
        <taxon>Vertebrata</taxon>
        <taxon>Euteleostomi</taxon>
        <taxon>Actinopterygii</taxon>
        <taxon>Neopterygii</taxon>
        <taxon>Teleostei</taxon>
        <taxon>Neoteleostei</taxon>
        <taxon>Acanthomorphata</taxon>
        <taxon>Eupercaria</taxon>
        <taxon>Tetraodontiformes</taxon>
        <taxon>Tetradontoidea</taxon>
        <taxon>Tetraodontidae</taxon>
        <taxon>Takifugu</taxon>
    </lineage>
</organism>
<dbReference type="PANTHER" id="PTHR47148">
    <property type="entry name" value="CYTOCHROME C OXIDASE ASSEMBLY FACTOR 1 HOMOLOG"/>
    <property type="match status" value="1"/>
</dbReference>
<dbReference type="EMBL" id="RHFK02000007">
    <property type="protein sequence ID" value="TWW73403.1"/>
    <property type="molecule type" value="Genomic_DNA"/>
</dbReference>
<dbReference type="PANTHER" id="PTHR47148:SF1">
    <property type="entry name" value="CYTOCHROME C OXIDASE ASSEMBLY FACTOR 1 HOMOLOG"/>
    <property type="match status" value="1"/>
</dbReference>
<dbReference type="GO" id="GO:0033617">
    <property type="term" value="P:mitochondrial respiratory chain complex IV assembly"/>
    <property type="evidence" value="ECO:0007669"/>
    <property type="project" value="TreeGrafter"/>
</dbReference>
<dbReference type="GO" id="GO:0005743">
    <property type="term" value="C:mitochondrial inner membrane"/>
    <property type="evidence" value="ECO:0007669"/>
    <property type="project" value="TreeGrafter"/>
</dbReference>